<reference evidence="2" key="1">
    <citation type="submission" date="2023-08" db="EMBL/GenBank/DDBJ databases">
        <authorList>
            <person name="Alioto T."/>
            <person name="Alioto T."/>
            <person name="Gomez Garrido J."/>
        </authorList>
    </citation>
    <scope>NUCLEOTIDE SEQUENCE</scope>
</reference>
<proteinExistence type="predicted"/>
<feature type="compositionally biased region" description="Basic and acidic residues" evidence="1">
    <location>
        <begin position="1"/>
        <end position="11"/>
    </location>
</feature>
<evidence type="ECO:0000313" key="3">
    <source>
        <dbReference type="Proteomes" id="UP001162480"/>
    </source>
</evidence>
<protein>
    <submittedName>
        <fullName evidence="2">Uncharacterized protein</fullName>
    </submittedName>
</protein>
<accession>A0AA36BLV7</accession>
<name>A0AA36BLV7_OCTVU</name>
<keyword evidence="3" id="KW-1185">Reference proteome</keyword>
<evidence type="ECO:0000256" key="1">
    <source>
        <dbReference type="SAM" id="MobiDB-lite"/>
    </source>
</evidence>
<evidence type="ECO:0000313" key="2">
    <source>
        <dbReference type="EMBL" id="CAI9736816.1"/>
    </source>
</evidence>
<sequence>METKQQQEQKITRNGKHHIHSYSNSNGQEENQLQQQQQQLSFLIWTQKPEFRLRDSVVEISKWCYRGK</sequence>
<gene>
    <name evidence="2" type="ORF">OCTVUL_1B021501</name>
</gene>
<dbReference type="AlphaFoldDB" id="A0AA36BLV7"/>
<organism evidence="2 3">
    <name type="scientific">Octopus vulgaris</name>
    <name type="common">Common octopus</name>
    <dbReference type="NCBI Taxonomy" id="6645"/>
    <lineage>
        <taxon>Eukaryota</taxon>
        <taxon>Metazoa</taxon>
        <taxon>Spiralia</taxon>
        <taxon>Lophotrochozoa</taxon>
        <taxon>Mollusca</taxon>
        <taxon>Cephalopoda</taxon>
        <taxon>Coleoidea</taxon>
        <taxon>Octopodiformes</taxon>
        <taxon>Octopoda</taxon>
        <taxon>Incirrata</taxon>
        <taxon>Octopodidae</taxon>
        <taxon>Octopus</taxon>
    </lineage>
</organism>
<feature type="compositionally biased region" description="Polar residues" evidence="1">
    <location>
        <begin position="21"/>
        <end position="31"/>
    </location>
</feature>
<dbReference type="Proteomes" id="UP001162480">
    <property type="component" value="Chromosome 19"/>
</dbReference>
<feature type="region of interest" description="Disordered" evidence="1">
    <location>
        <begin position="1"/>
        <end position="34"/>
    </location>
</feature>
<dbReference type="EMBL" id="OX597832">
    <property type="protein sequence ID" value="CAI9736816.1"/>
    <property type="molecule type" value="Genomic_DNA"/>
</dbReference>